<dbReference type="SUPFAM" id="SSF56112">
    <property type="entry name" value="Protein kinase-like (PK-like)"/>
    <property type="match status" value="1"/>
</dbReference>
<evidence type="ECO:0000313" key="2">
    <source>
        <dbReference type="Proteomes" id="UP000294911"/>
    </source>
</evidence>
<comment type="caution">
    <text evidence="1">The sequence shown here is derived from an EMBL/GenBank/DDBJ whole genome shotgun (WGS) entry which is preliminary data.</text>
</comment>
<sequence>MPGCRGSVSGVSARPEPPPPHVCAAFGARGAEPELIGAGPVWRCGDITLKPVVNTSEAAWVAQALDSLDAPGVRIAQPLRSTDGRWVIGGWTAMRYVAGRFEPRYDDVVAVSLRLHEAASRLARPAFLDNRNDVFSRADRAAFGEEDVALDTARGGRLFDVLAASRRTIVLPQQVVHGDLFGNVLFAGNAPPAIVDFTPYWRPVEWAAAVVVVDAVAWGGADASLADRWDHLPEWPQCLLRALLFRLAVNALHPSATEDSLRGLDNAAHLVTARL</sequence>
<gene>
    <name evidence="1" type="ORF">EV191_10987</name>
</gene>
<dbReference type="InterPro" id="IPR011009">
    <property type="entry name" value="Kinase-like_dom_sf"/>
</dbReference>
<accession>A0A4R2QQG3</accession>
<dbReference type="EMBL" id="SLXQ01000009">
    <property type="protein sequence ID" value="TCP49265.1"/>
    <property type="molecule type" value="Genomic_DNA"/>
</dbReference>
<evidence type="ECO:0000313" key="1">
    <source>
        <dbReference type="EMBL" id="TCP49265.1"/>
    </source>
</evidence>
<keyword evidence="2" id="KW-1185">Reference proteome</keyword>
<protein>
    <submittedName>
        <fullName evidence="1">Uncharacterized protein (TIGR02569 family)</fullName>
    </submittedName>
</protein>
<reference evidence="1 2" key="1">
    <citation type="submission" date="2019-03" db="EMBL/GenBank/DDBJ databases">
        <title>Genomic Encyclopedia of Type Strains, Phase IV (KMG-IV): sequencing the most valuable type-strain genomes for metagenomic binning, comparative biology and taxonomic classification.</title>
        <authorList>
            <person name="Goeker M."/>
        </authorList>
    </citation>
    <scope>NUCLEOTIDE SEQUENCE [LARGE SCALE GENOMIC DNA]</scope>
    <source>
        <strain evidence="1 2">DSM 45765</strain>
    </source>
</reference>
<name>A0A4R2QQG3_9PSEU</name>
<dbReference type="InterPro" id="IPR013402">
    <property type="entry name" value="CHP02569"/>
</dbReference>
<organism evidence="1 2">
    <name type="scientific">Tamaricihabitans halophyticus</name>
    <dbReference type="NCBI Taxonomy" id="1262583"/>
    <lineage>
        <taxon>Bacteria</taxon>
        <taxon>Bacillati</taxon>
        <taxon>Actinomycetota</taxon>
        <taxon>Actinomycetes</taxon>
        <taxon>Pseudonocardiales</taxon>
        <taxon>Pseudonocardiaceae</taxon>
        <taxon>Tamaricihabitans</taxon>
    </lineage>
</organism>
<dbReference type="Proteomes" id="UP000294911">
    <property type="component" value="Unassembled WGS sequence"/>
</dbReference>
<proteinExistence type="predicted"/>
<dbReference type="AlphaFoldDB" id="A0A4R2QQG3"/>
<dbReference type="NCBIfam" id="TIGR02569">
    <property type="entry name" value="TIGR02569_actnb"/>
    <property type="match status" value="1"/>
</dbReference>